<organism evidence="1 2">
    <name type="scientific">Segatella bryantii</name>
    <name type="common">Prevotella bryantii</name>
    <dbReference type="NCBI Taxonomy" id="77095"/>
    <lineage>
        <taxon>Bacteria</taxon>
        <taxon>Pseudomonadati</taxon>
        <taxon>Bacteroidota</taxon>
        <taxon>Bacteroidia</taxon>
        <taxon>Bacteroidales</taxon>
        <taxon>Prevotellaceae</taxon>
        <taxon>Segatella</taxon>
    </lineage>
</organism>
<name>A0ABX4ELB4_SEGBR</name>
<comment type="caution">
    <text evidence="1">The sequence shown here is derived from an EMBL/GenBank/DDBJ whole genome shotgun (WGS) entry which is preliminary data.</text>
</comment>
<sequence>MIHKQLNIPYMFAKLNKIGELTKILSVKSETSDAIMHFMRCFGIGRILSKHSLDKMRGRDMAEQILAMMVFRILGETIGSLSLTKFHGVLEVGKNCFYRLLARSEMNWQILQLSMARRFQSIVRKENAEETEAPKCYIVDDTTVTKTGLHFEGLSRVFDHVLGKCVLGYKLLLLAFFDGRSTYTVDLSMHREAGKKEDFSLSKKERSMQFHKERSESNPDYERFKELDAKKNDNVAKMIERAYKFGICAAYALMDTWFVKPQLVCAIRKIAGGAIHVVGRLAMGKDKYAVGSRRYNVHELISLHEREAVVCRKYKCMYFEQRVMMGDTCVKIFFIRVGRNKNWDAIVTTDTHMKFVEAFEIYQIRWNIEVLIKECRQYLGLGSYQGTDFDEQIADCTLCLMTHMVLTLGQRFNQYEALGELFRETRRELFELTQWRRTLEIIKNLLNVLAVKLCINVADTMENLMEGTQTVDELEAILLALSPLDAVADY</sequence>
<dbReference type="SUPFAM" id="SSF53098">
    <property type="entry name" value="Ribonuclease H-like"/>
    <property type="match status" value="1"/>
</dbReference>
<dbReference type="EMBL" id="NPJF01000001">
    <property type="protein sequence ID" value="OYP57472.1"/>
    <property type="molecule type" value="Genomic_DNA"/>
</dbReference>
<keyword evidence="2" id="KW-1185">Reference proteome</keyword>
<gene>
    <name evidence="1" type="ORF">CIK91_00110</name>
</gene>
<evidence type="ECO:0000313" key="2">
    <source>
        <dbReference type="Proteomes" id="UP000216189"/>
    </source>
</evidence>
<reference evidence="1 2" key="1">
    <citation type="submission" date="2017-08" db="EMBL/GenBank/DDBJ databases">
        <title>Comparative genomics of non-oral Prevotella species.</title>
        <authorList>
            <person name="Accetto T."/>
            <person name="Nograsek B."/>
            <person name="Avgustin G."/>
        </authorList>
    </citation>
    <scope>NUCLEOTIDE SEQUENCE [LARGE SCALE GENOMIC DNA]</scope>
    <source>
        <strain evidence="1 2">TC1-1</strain>
    </source>
</reference>
<dbReference type="Proteomes" id="UP000216189">
    <property type="component" value="Unassembled WGS sequence"/>
</dbReference>
<proteinExistence type="predicted"/>
<protein>
    <recommendedName>
        <fullName evidence="3">Transposase</fullName>
    </recommendedName>
</protein>
<evidence type="ECO:0008006" key="3">
    <source>
        <dbReference type="Google" id="ProtNLM"/>
    </source>
</evidence>
<dbReference type="InterPro" id="IPR012337">
    <property type="entry name" value="RNaseH-like_sf"/>
</dbReference>
<evidence type="ECO:0000313" key="1">
    <source>
        <dbReference type="EMBL" id="OYP57472.1"/>
    </source>
</evidence>
<accession>A0ABX4ELB4</accession>